<sequence length="300" mass="35419">MNKELEHAYFSFIYKRQFIWYKRFVLEDDPPWTDDPVMSKYKIINMYRELDRCTKYIIFEIGVLSSREAKLLNIIFFRFFNADQLYQNLGLSPFEKLDAEMKNKLLQGFAKMRQEEKTLFNPAYIISPGHSTMPKHETILNNLEDVSKNISSIVDNIDASLTPEESFLVLRKIPLVGPFLACEFWTDLAYIDFFPRHWNDDDFVNIGPGAKWGLEILAGEKLNAKKQWELLNHLHDVQRDILPTIHKELNQELSWEDIAYKKACSNVPYLSLTNIEGALCEFRKYYRLSRGLGRRRHFIS</sequence>
<dbReference type="Pfam" id="PF18723">
    <property type="entry name" value="HMUDK_hel"/>
    <property type="match status" value="1"/>
</dbReference>
<reference evidence="3" key="1">
    <citation type="submission" date="2017-09" db="EMBL/GenBank/DDBJ databases">
        <title>Depth-based differentiation of microbial function through sediment-hosted aquifers and enrichment of novel symbionts in the deep terrestrial subsurface.</title>
        <authorList>
            <person name="Probst A.J."/>
            <person name="Ladd B."/>
            <person name="Jarett J.K."/>
            <person name="Geller-Mcgrath D.E."/>
            <person name="Sieber C.M.K."/>
            <person name="Emerson J.B."/>
            <person name="Anantharaman K."/>
            <person name="Thomas B.C."/>
            <person name="Malmstrom R."/>
            <person name="Stieglmeier M."/>
            <person name="Klingl A."/>
            <person name="Woyke T."/>
            <person name="Ryan C.M."/>
            <person name="Banfield J.F."/>
        </authorList>
    </citation>
    <scope>NUCLEOTIDE SEQUENCE [LARGE SCALE GENOMIC DNA]</scope>
</reference>
<dbReference type="AlphaFoldDB" id="A0A2M7V6G5"/>
<feature type="domain" description="5-hmdU DNA kinase helical" evidence="1">
    <location>
        <begin position="7"/>
        <end position="289"/>
    </location>
</feature>
<gene>
    <name evidence="2" type="ORF">COX81_04060</name>
</gene>
<evidence type="ECO:0000259" key="1">
    <source>
        <dbReference type="Pfam" id="PF18723"/>
    </source>
</evidence>
<evidence type="ECO:0000313" key="2">
    <source>
        <dbReference type="EMBL" id="PIZ94259.1"/>
    </source>
</evidence>
<organism evidence="2 3">
    <name type="scientific">Candidatus Magasanikbacteria bacterium CG_4_10_14_0_2_um_filter_37_12</name>
    <dbReference type="NCBI Taxonomy" id="1974637"/>
    <lineage>
        <taxon>Bacteria</taxon>
        <taxon>Candidatus Magasanikiibacteriota</taxon>
    </lineage>
</organism>
<dbReference type="EMBL" id="PFPK01000047">
    <property type="protein sequence ID" value="PIZ94259.1"/>
    <property type="molecule type" value="Genomic_DNA"/>
</dbReference>
<name>A0A2M7V6G5_9BACT</name>
<proteinExistence type="predicted"/>
<dbReference type="Proteomes" id="UP000228568">
    <property type="component" value="Unassembled WGS sequence"/>
</dbReference>
<evidence type="ECO:0000313" key="3">
    <source>
        <dbReference type="Proteomes" id="UP000228568"/>
    </source>
</evidence>
<protein>
    <recommendedName>
        <fullName evidence="1">5-hmdU DNA kinase helical domain-containing protein</fullName>
    </recommendedName>
</protein>
<comment type="caution">
    <text evidence="2">The sequence shown here is derived from an EMBL/GenBank/DDBJ whole genome shotgun (WGS) entry which is preliminary data.</text>
</comment>
<dbReference type="InterPro" id="IPR040684">
    <property type="entry name" value="HMUDK_hel"/>
</dbReference>
<accession>A0A2M7V6G5</accession>